<evidence type="ECO:0000313" key="9">
    <source>
        <dbReference type="Proteomes" id="UP000234341"/>
    </source>
</evidence>
<dbReference type="InterPro" id="IPR009075">
    <property type="entry name" value="AcylCo_DH/oxidase_C"/>
</dbReference>
<keyword evidence="3" id="KW-0285">Flavoprotein</keyword>
<evidence type="ECO:0000256" key="2">
    <source>
        <dbReference type="ARBA" id="ARBA00009347"/>
    </source>
</evidence>
<sequence>MRLTLTETQTLLESSALHWLAGNADAMRDASEPDKYWSMFAEMGWLALPHAEAVGGFGGGPIEVGLLMRALGRHRTGAAPYRNGVLMAARALDELGTRVQRDTWLAGLMAGEQRMAMAHAEPGQENPWRLPSTVATWNAHTRRWTLRGKKSMVVGAGNASAIIVSAAIHANPSRLGLFVLPINASGLASTPCSMADGNAAIDILLNDVTVDEAAQLGTDSAAAEVTDTFVALVGEALIASCWEATGAMRAALEATVSHVTQREQFGRTLASFQSVQHRLAEMAVCCEEAAAACELAALRVAADRRLACNAASMAKSCTSRAARYVAANAVQLHGGMGVSEELHVAGLFRLLTRFQLEDGHADWHAARLGAAMSVGDWRHSQTLLAPTTSIEPPVHKEETREWICN</sequence>
<dbReference type="SUPFAM" id="SSF56645">
    <property type="entry name" value="Acyl-CoA dehydrogenase NM domain-like"/>
    <property type="match status" value="1"/>
</dbReference>
<evidence type="ECO:0000259" key="6">
    <source>
        <dbReference type="Pfam" id="PF00441"/>
    </source>
</evidence>
<dbReference type="GO" id="GO:0003995">
    <property type="term" value="F:acyl-CoA dehydrogenase activity"/>
    <property type="evidence" value="ECO:0007669"/>
    <property type="project" value="TreeGrafter"/>
</dbReference>
<dbReference type="RefSeq" id="WP_101683475.1">
    <property type="nucleotide sequence ID" value="NZ_PJRP01000011.1"/>
</dbReference>
<comment type="similarity">
    <text evidence="2">Belongs to the acyl-CoA dehydrogenase family.</text>
</comment>
<evidence type="ECO:0000256" key="1">
    <source>
        <dbReference type="ARBA" id="ARBA00001974"/>
    </source>
</evidence>
<proteinExistence type="inferred from homology"/>
<keyword evidence="5" id="KW-0560">Oxidoreductase</keyword>
<name>A0A2N5C8C7_9BURK</name>
<protein>
    <submittedName>
        <fullName evidence="8">Acyl-CoA dehydrogenase</fullName>
    </submittedName>
</protein>
<dbReference type="Pfam" id="PF02771">
    <property type="entry name" value="Acyl-CoA_dh_N"/>
    <property type="match status" value="1"/>
</dbReference>
<gene>
    <name evidence="8" type="ORF">CYJ10_21445</name>
</gene>
<dbReference type="GO" id="GO:0050660">
    <property type="term" value="F:flavin adenine dinucleotide binding"/>
    <property type="evidence" value="ECO:0007669"/>
    <property type="project" value="InterPro"/>
</dbReference>
<evidence type="ECO:0000256" key="4">
    <source>
        <dbReference type="ARBA" id="ARBA00022827"/>
    </source>
</evidence>
<dbReference type="PANTHER" id="PTHR43884:SF20">
    <property type="entry name" value="ACYL-COA DEHYDROGENASE FADE28"/>
    <property type="match status" value="1"/>
</dbReference>
<dbReference type="EMBL" id="PJRP01000011">
    <property type="protein sequence ID" value="PLP98460.1"/>
    <property type="molecule type" value="Genomic_DNA"/>
</dbReference>
<dbReference type="Gene3D" id="2.40.110.10">
    <property type="entry name" value="Butyryl-CoA Dehydrogenase, subunit A, domain 2"/>
    <property type="match status" value="1"/>
</dbReference>
<accession>A0A2N5C8C7</accession>
<evidence type="ECO:0000256" key="5">
    <source>
        <dbReference type="ARBA" id="ARBA00023002"/>
    </source>
</evidence>
<evidence type="ECO:0000256" key="3">
    <source>
        <dbReference type="ARBA" id="ARBA00022630"/>
    </source>
</evidence>
<comment type="cofactor">
    <cofactor evidence="1">
        <name>FAD</name>
        <dbReference type="ChEBI" id="CHEBI:57692"/>
    </cofactor>
</comment>
<comment type="caution">
    <text evidence="8">The sequence shown here is derived from an EMBL/GenBank/DDBJ whole genome shotgun (WGS) entry which is preliminary data.</text>
</comment>
<dbReference type="CDD" id="cd00567">
    <property type="entry name" value="ACAD"/>
    <property type="match status" value="1"/>
</dbReference>
<organism evidence="8 9">
    <name type="scientific">Cupriavidus pauculus</name>
    <dbReference type="NCBI Taxonomy" id="82633"/>
    <lineage>
        <taxon>Bacteria</taxon>
        <taxon>Pseudomonadati</taxon>
        <taxon>Pseudomonadota</taxon>
        <taxon>Betaproteobacteria</taxon>
        <taxon>Burkholderiales</taxon>
        <taxon>Burkholderiaceae</taxon>
        <taxon>Cupriavidus</taxon>
    </lineage>
</organism>
<evidence type="ECO:0000313" key="8">
    <source>
        <dbReference type="EMBL" id="PLP98460.1"/>
    </source>
</evidence>
<dbReference type="InterPro" id="IPR046373">
    <property type="entry name" value="Acyl-CoA_Oxase/DH_mid-dom_sf"/>
</dbReference>
<feature type="domain" description="Acyl-CoA dehydrogenase/oxidase C-terminal" evidence="6">
    <location>
        <begin position="239"/>
        <end position="371"/>
    </location>
</feature>
<dbReference type="InterPro" id="IPR013786">
    <property type="entry name" value="AcylCoA_DH/ox_N"/>
</dbReference>
<keyword evidence="4" id="KW-0274">FAD</keyword>
<reference evidence="8 9" key="1">
    <citation type="submission" date="2017-12" db="EMBL/GenBank/DDBJ databases">
        <title>Genome sequence of the active heterotrophic nitrifier-denitrifier, Cupriavidus pauculus UM1.</title>
        <authorList>
            <person name="Putonti C."/>
            <person name="Castignetti D."/>
        </authorList>
    </citation>
    <scope>NUCLEOTIDE SEQUENCE [LARGE SCALE GENOMIC DNA]</scope>
    <source>
        <strain evidence="8 9">UM1</strain>
    </source>
</reference>
<dbReference type="Pfam" id="PF00441">
    <property type="entry name" value="Acyl-CoA_dh_1"/>
    <property type="match status" value="1"/>
</dbReference>
<dbReference type="Gene3D" id="1.10.540.10">
    <property type="entry name" value="Acyl-CoA dehydrogenase/oxidase, N-terminal domain"/>
    <property type="match status" value="1"/>
</dbReference>
<dbReference type="AlphaFoldDB" id="A0A2N5C8C7"/>
<dbReference type="OrthoDB" id="9770681at2"/>
<dbReference type="Proteomes" id="UP000234341">
    <property type="component" value="Unassembled WGS sequence"/>
</dbReference>
<dbReference type="InterPro" id="IPR037069">
    <property type="entry name" value="AcylCoA_DH/ox_N_sf"/>
</dbReference>
<dbReference type="InterPro" id="IPR036250">
    <property type="entry name" value="AcylCo_DH-like_C"/>
</dbReference>
<feature type="domain" description="Acyl-CoA dehydrogenase/oxidase N-terminal" evidence="7">
    <location>
        <begin position="23"/>
        <end position="112"/>
    </location>
</feature>
<dbReference type="Gene3D" id="1.20.140.10">
    <property type="entry name" value="Butyryl-CoA Dehydrogenase, subunit A, domain 3"/>
    <property type="match status" value="1"/>
</dbReference>
<evidence type="ECO:0000259" key="7">
    <source>
        <dbReference type="Pfam" id="PF02771"/>
    </source>
</evidence>
<dbReference type="SUPFAM" id="SSF47203">
    <property type="entry name" value="Acyl-CoA dehydrogenase C-terminal domain-like"/>
    <property type="match status" value="1"/>
</dbReference>
<dbReference type="PANTHER" id="PTHR43884">
    <property type="entry name" value="ACYL-COA DEHYDROGENASE"/>
    <property type="match status" value="1"/>
</dbReference>
<dbReference type="InterPro" id="IPR009100">
    <property type="entry name" value="AcylCoA_DH/oxidase_NM_dom_sf"/>
</dbReference>